<proteinExistence type="predicted"/>
<comment type="caution">
    <text evidence="3">The sequence shown here is derived from an EMBL/GenBank/DDBJ whole genome shotgun (WGS) entry which is preliminary data.</text>
</comment>
<evidence type="ECO:0000256" key="2">
    <source>
        <dbReference type="SAM" id="SignalP"/>
    </source>
</evidence>
<evidence type="ECO:0000313" key="3">
    <source>
        <dbReference type="EMBL" id="NVO83921.1"/>
    </source>
</evidence>
<evidence type="ECO:0000256" key="1">
    <source>
        <dbReference type="SAM" id="Phobius"/>
    </source>
</evidence>
<keyword evidence="4" id="KW-1185">Reference proteome</keyword>
<name>A0ABX2Q0I7_9BACT</name>
<reference evidence="3 4" key="1">
    <citation type="submission" date="2020-05" db="EMBL/GenBank/DDBJ databases">
        <title>Hymenobacter terrestris sp. nov. and Hymenobacter lapidiphilus sp. nov., isolated from regoliths in Antarctica.</title>
        <authorList>
            <person name="Sedlacek I."/>
            <person name="Pantucek R."/>
            <person name="Zeman M."/>
            <person name="Holochova P."/>
            <person name="Kralova S."/>
            <person name="Stankova E."/>
            <person name="Sedo O."/>
            <person name="Micenkova L."/>
            <person name="Svec P."/>
            <person name="Gupta V."/>
            <person name="Sood U."/>
            <person name="Korpole U.S."/>
            <person name="Lal R."/>
        </authorList>
    </citation>
    <scope>NUCLEOTIDE SEQUENCE [LARGE SCALE GENOMIC DNA]</scope>
    <source>
        <strain evidence="3 4">P5252</strain>
    </source>
</reference>
<evidence type="ECO:0000313" key="4">
    <source>
        <dbReference type="Proteomes" id="UP000626554"/>
    </source>
</evidence>
<feature type="transmembrane region" description="Helical" evidence="1">
    <location>
        <begin position="56"/>
        <end position="75"/>
    </location>
</feature>
<keyword evidence="2" id="KW-0732">Signal</keyword>
<sequence length="92" mass="9995">MKKSVVIGLLALLVTLLLSVLVPAPAQAQCTLCKTQLVAGGKDKDSYDTTGLNKGIVYLMAIPYLLIGSVGFFWYRHTNQQKKKKKAAQDGL</sequence>
<dbReference type="EMBL" id="JABKAV010000005">
    <property type="protein sequence ID" value="NVO83921.1"/>
    <property type="molecule type" value="Genomic_DNA"/>
</dbReference>
<accession>A0ABX2Q0I7</accession>
<keyword evidence="1" id="KW-0812">Transmembrane</keyword>
<keyword evidence="1" id="KW-1133">Transmembrane helix</keyword>
<dbReference type="Proteomes" id="UP000626554">
    <property type="component" value="Unassembled WGS sequence"/>
</dbReference>
<keyword evidence="1" id="KW-0472">Membrane</keyword>
<feature type="chain" id="PRO_5046522235" evidence="2">
    <location>
        <begin position="29"/>
        <end position="92"/>
    </location>
</feature>
<feature type="signal peptide" evidence="2">
    <location>
        <begin position="1"/>
        <end position="28"/>
    </location>
</feature>
<protein>
    <submittedName>
        <fullName evidence="3">Uncharacterized protein</fullName>
    </submittedName>
</protein>
<organism evidence="3 4">
    <name type="scientific">Hymenobacter terrestris</name>
    <dbReference type="NCBI Taxonomy" id="2748310"/>
    <lineage>
        <taxon>Bacteria</taxon>
        <taxon>Pseudomonadati</taxon>
        <taxon>Bacteroidota</taxon>
        <taxon>Cytophagia</taxon>
        <taxon>Cytophagales</taxon>
        <taxon>Hymenobacteraceae</taxon>
        <taxon>Hymenobacter</taxon>
    </lineage>
</organism>
<dbReference type="RefSeq" id="WP_176897960.1">
    <property type="nucleotide sequence ID" value="NZ_JABKAV010000005.1"/>
</dbReference>
<gene>
    <name evidence="3" type="ORF">HW556_03415</name>
</gene>